<evidence type="ECO:0000313" key="3">
    <source>
        <dbReference type="EMBL" id="SDD06628.1"/>
    </source>
</evidence>
<dbReference type="Pfam" id="PF13279">
    <property type="entry name" value="4HBT_2"/>
    <property type="match status" value="1"/>
</dbReference>
<protein>
    <submittedName>
        <fullName evidence="3">Acyl-CoA thioester hydrolase</fullName>
    </submittedName>
</protein>
<dbReference type="Proteomes" id="UP000199411">
    <property type="component" value="Unassembled WGS sequence"/>
</dbReference>
<dbReference type="RefSeq" id="WP_092129785.1">
    <property type="nucleotide sequence ID" value="NZ_FMYU01000020.1"/>
</dbReference>
<accession>A0A1G6RQ12</accession>
<evidence type="ECO:0000313" key="4">
    <source>
        <dbReference type="Proteomes" id="UP000199411"/>
    </source>
</evidence>
<dbReference type="InterPro" id="IPR029069">
    <property type="entry name" value="HotDog_dom_sf"/>
</dbReference>
<evidence type="ECO:0000256" key="2">
    <source>
        <dbReference type="ARBA" id="ARBA00022801"/>
    </source>
</evidence>
<dbReference type="InterPro" id="IPR050563">
    <property type="entry name" value="4-hydroxybenzoyl-CoA_TE"/>
</dbReference>
<evidence type="ECO:0000256" key="1">
    <source>
        <dbReference type="ARBA" id="ARBA00005953"/>
    </source>
</evidence>
<keyword evidence="4" id="KW-1185">Reference proteome</keyword>
<dbReference type="CDD" id="cd00586">
    <property type="entry name" value="4HBT"/>
    <property type="match status" value="1"/>
</dbReference>
<comment type="similarity">
    <text evidence="1">Belongs to the 4-hydroxybenzoyl-CoA thioesterase family.</text>
</comment>
<dbReference type="PANTHER" id="PTHR31793">
    <property type="entry name" value="4-HYDROXYBENZOYL-COA THIOESTERASE FAMILY MEMBER"/>
    <property type="match status" value="1"/>
</dbReference>
<name>A0A1G6RQ12_9BACT</name>
<dbReference type="EMBL" id="FMYU01000020">
    <property type="protein sequence ID" value="SDD06628.1"/>
    <property type="molecule type" value="Genomic_DNA"/>
</dbReference>
<keyword evidence="2 3" id="KW-0378">Hydrolase</keyword>
<reference evidence="4" key="1">
    <citation type="submission" date="2016-10" db="EMBL/GenBank/DDBJ databases">
        <authorList>
            <person name="Varghese N."/>
            <person name="Submissions S."/>
        </authorList>
    </citation>
    <scope>NUCLEOTIDE SEQUENCE [LARGE SCALE GENOMIC DNA]</scope>
    <source>
        <strain evidence="4">DSM 8415</strain>
    </source>
</reference>
<sequence>MIVEIQKRFSDFDMYTHVNSAVYFTYFEYARIVALGQIFQKVSDTIWFVVAKQSCEYLEPILFNDIVFVELKIEKIGKSSFDISYIVKNDNKTFAKGLTTLVAIDKNTKKATPLTSDILNYLSKIY</sequence>
<gene>
    <name evidence="3" type="ORF">SAMN05660835_01835</name>
</gene>
<dbReference type="PANTHER" id="PTHR31793:SF27">
    <property type="entry name" value="NOVEL THIOESTERASE SUPERFAMILY DOMAIN AND SAPOSIN A-TYPE DOMAIN CONTAINING PROTEIN (0610012H03RIK)"/>
    <property type="match status" value="1"/>
</dbReference>
<dbReference type="SUPFAM" id="SSF54637">
    <property type="entry name" value="Thioesterase/thiol ester dehydrase-isomerase"/>
    <property type="match status" value="1"/>
</dbReference>
<dbReference type="Gene3D" id="3.10.129.10">
    <property type="entry name" value="Hotdog Thioesterase"/>
    <property type="match status" value="1"/>
</dbReference>
<proteinExistence type="inferred from homology"/>
<dbReference type="GO" id="GO:0047617">
    <property type="term" value="F:fatty acyl-CoA hydrolase activity"/>
    <property type="evidence" value="ECO:0007669"/>
    <property type="project" value="TreeGrafter"/>
</dbReference>
<organism evidence="3 4">
    <name type="scientific">Desulfurella multipotens</name>
    <dbReference type="NCBI Taxonomy" id="79269"/>
    <lineage>
        <taxon>Bacteria</taxon>
        <taxon>Pseudomonadati</taxon>
        <taxon>Campylobacterota</taxon>
        <taxon>Desulfurellia</taxon>
        <taxon>Desulfurellales</taxon>
        <taxon>Desulfurellaceae</taxon>
        <taxon>Desulfurella</taxon>
    </lineage>
</organism>
<dbReference type="AlphaFoldDB" id="A0A1G6RQ12"/>
<dbReference type="OrthoDB" id="9799036at2"/>